<proteinExistence type="predicted"/>
<comment type="caution">
    <text evidence="1">The sequence shown here is derived from an EMBL/GenBank/DDBJ whole genome shotgun (WGS) entry which is preliminary data.</text>
</comment>
<keyword evidence="2" id="KW-1185">Reference proteome</keyword>
<gene>
    <name evidence="1" type="ORF">HPB49_004940</name>
</gene>
<accession>A0ACB8DV43</accession>
<evidence type="ECO:0000313" key="2">
    <source>
        <dbReference type="Proteomes" id="UP000821865"/>
    </source>
</evidence>
<protein>
    <submittedName>
        <fullName evidence="1">Uncharacterized protein</fullName>
    </submittedName>
</protein>
<reference evidence="1" key="1">
    <citation type="submission" date="2020-05" db="EMBL/GenBank/DDBJ databases">
        <title>Large-scale comparative analyses of tick genomes elucidate their genetic diversity and vector capacities.</title>
        <authorList>
            <person name="Jia N."/>
            <person name="Wang J."/>
            <person name="Shi W."/>
            <person name="Du L."/>
            <person name="Sun Y."/>
            <person name="Zhan W."/>
            <person name="Jiang J."/>
            <person name="Wang Q."/>
            <person name="Zhang B."/>
            <person name="Ji P."/>
            <person name="Sakyi L.B."/>
            <person name="Cui X."/>
            <person name="Yuan T."/>
            <person name="Jiang B."/>
            <person name="Yang W."/>
            <person name="Lam T.T.-Y."/>
            <person name="Chang Q."/>
            <person name="Ding S."/>
            <person name="Wang X."/>
            <person name="Zhu J."/>
            <person name="Ruan X."/>
            <person name="Zhao L."/>
            <person name="Wei J."/>
            <person name="Que T."/>
            <person name="Du C."/>
            <person name="Cheng J."/>
            <person name="Dai P."/>
            <person name="Han X."/>
            <person name="Huang E."/>
            <person name="Gao Y."/>
            <person name="Liu J."/>
            <person name="Shao H."/>
            <person name="Ye R."/>
            <person name="Li L."/>
            <person name="Wei W."/>
            <person name="Wang X."/>
            <person name="Wang C."/>
            <person name="Yang T."/>
            <person name="Huo Q."/>
            <person name="Li W."/>
            <person name="Guo W."/>
            <person name="Chen H."/>
            <person name="Zhou L."/>
            <person name="Ni X."/>
            <person name="Tian J."/>
            <person name="Zhou Y."/>
            <person name="Sheng Y."/>
            <person name="Liu T."/>
            <person name="Pan Y."/>
            <person name="Xia L."/>
            <person name="Li J."/>
            <person name="Zhao F."/>
            <person name="Cao W."/>
        </authorList>
    </citation>
    <scope>NUCLEOTIDE SEQUENCE</scope>
    <source>
        <strain evidence="1">Dsil-2018</strain>
    </source>
</reference>
<organism evidence="1 2">
    <name type="scientific">Dermacentor silvarum</name>
    <name type="common">Tick</name>
    <dbReference type="NCBI Taxonomy" id="543639"/>
    <lineage>
        <taxon>Eukaryota</taxon>
        <taxon>Metazoa</taxon>
        <taxon>Ecdysozoa</taxon>
        <taxon>Arthropoda</taxon>
        <taxon>Chelicerata</taxon>
        <taxon>Arachnida</taxon>
        <taxon>Acari</taxon>
        <taxon>Parasitiformes</taxon>
        <taxon>Ixodida</taxon>
        <taxon>Ixodoidea</taxon>
        <taxon>Ixodidae</taxon>
        <taxon>Rhipicephalinae</taxon>
        <taxon>Dermacentor</taxon>
    </lineage>
</organism>
<sequence length="148" mass="15953">MSFSKAPPSAHFGGGATSQEGGPGRKRGVSRAVTECQRPLSLSLPLPPGRRRSKVLSWICKNGAEALSKHFFVADSLSAIQDQEYEFEKFYFLAMRGSLVRAALIGPVRDSHSPFTPPRMCRPCPECLGGAPPVGMENRWCSSVTSGA</sequence>
<name>A0ACB8DV43_DERSI</name>
<dbReference type="EMBL" id="CM023470">
    <property type="protein sequence ID" value="KAH7978265.1"/>
    <property type="molecule type" value="Genomic_DNA"/>
</dbReference>
<dbReference type="Proteomes" id="UP000821865">
    <property type="component" value="Chromosome 1"/>
</dbReference>
<evidence type="ECO:0000313" key="1">
    <source>
        <dbReference type="EMBL" id="KAH7978265.1"/>
    </source>
</evidence>